<keyword evidence="3" id="KW-1185">Reference proteome</keyword>
<feature type="non-terminal residue" evidence="2">
    <location>
        <position position="298"/>
    </location>
</feature>
<name>A0A813C8W5_9DINO</name>
<sequence length="298" mass="32957">EANHSDLNSAVAGPLASNINFTDSEGRVHEPPFTFLNDGTNTWNSPRDYGNHKQVLKFLERKAEIIAACSETLDRPDGHDTYNLLQYMGMQAQVHDIEWLRWAFGGYPITVLGFSYGTRVAAAYASQFPGAVQRVAVSGVEASNPDLLEFAKESGLNTVEILGFVQSQCAESTCRKNPFTKGEINEPGFYFDGDINAAVKELFHRFPHKTVPPFWQLSIFYLIPALDMAGRWQANQVAKFIASNAADRTLMPAAYMFVLNAQGAYGWPQLPTPVGFSNPTVDAVAVNTLYDERTGMNM</sequence>
<dbReference type="InterPro" id="IPR029058">
    <property type="entry name" value="AB_hydrolase_fold"/>
</dbReference>
<dbReference type="Gene3D" id="3.40.50.1820">
    <property type="entry name" value="alpha/beta hydrolase"/>
    <property type="match status" value="1"/>
</dbReference>
<accession>A0A813C8W5</accession>
<feature type="non-terminal residue" evidence="2">
    <location>
        <position position="1"/>
    </location>
</feature>
<dbReference type="Proteomes" id="UP000601435">
    <property type="component" value="Unassembled WGS sequence"/>
</dbReference>
<evidence type="ECO:0000313" key="2">
    <source>
        <dbReference type="EMBL" id="CAE7940229.1"/>
    </source>
</evidence>
<feature type="domain" description="AB hydrolase-1" evidence="1">
    <location>
        <begin position="92"/>
        <end position="143"/>
    </location>
</feature>
<dbReference type="SUPFAM" id="SSF53474">
    <property type="entry name" value="alpha/beta-Hydrolases"/>
    <property type="match status" value="1"/>
</dbReference>
<evidence type="ECO:0000259" key="1">
    <source>
        <dbReference type="Pfam" id="PF00561"/>
    </source>
</evidence>
<dbReference type="Pfam" id="PF00561">
    <property type="entry name" value="Abhydrolase_1"/>
    <property type="match status" value="1"/>
</dbReference>
<protein>
    <submittedName>
        <fullName evidence="2">YuaR protein</fullName>
    </submittedName>
</protein>
<reference evidence="2" key="1">
    <citation type="submission" date="2021-02" db="EMBL/GenBank/DDBJ databases">
        <authorList>
            <person name="Dougan E. K."/>
            <person name="Rhodes N."/>
            <person name="Thang M."/>
            <person name="Chan C."/>
        </authorList>
    </citation>
    <scope>NUCLEOTIDE SEQUENCE</scope>
</reference>
<evidence type="ECO:0000313" key="3">
    <source>
        <dbReference type="Proteomes" id="UP000601435"/>
    </source>
</evidence>
<dbReference type="AlphaFoldDB" id="A0A813C8W5"/>
<organism evidence="2 3">
    <name type="scientific">Symbiodinium necroappetens</name>
    <dbReference type="NCBI Taxonomy" id="1628268"/>
    <lineage>
        <taxon>Eukaryota</taxon>
        <taxon>Sar</taxon>
        <taxon>Alveolata</taxon>
        <taxon>Dinophyceae</taxon>
        <taxon>Suessiales</taxon>
        <taxon>Symbiodiniaceae</taxon>
        <taxon>Symbiodinium</taxon>
    </lineage>
</organism>
<dbReference type="OrthoDB" id="425534at2759"/>
<dbReference type="EMBL" id="CAJNJA010090750">
    <property type="protein sequence ID" value="CAE7940229.1"/>
    <property type="molecule type" value="Genomic_DNA"/>
</dbReference>
<dbReference type="InterPro" id="IPR000073">
    <property type="entry name" value="AB_hydrolase_1"/>
</dbReference>
<proteinExistence type="predicted"/>
<gene>
    <name evidence="2" type="primary">yuaR</name>
    <name evidence="2" type="ORF">SNEC2469_LOCUS33813</name>
</gene>
<comment type="caution">
    <text evidence="2">The sequence shown here is derived from an EMBL/GenBank/DDBJ whole genome shotgun (WGS) entry which is preliminary data.</text>
</comment>